<evidence type="ECO:0000259" key="18">
    <source>
        <dbReference type="PROSITE" id="PS51103"/>
    </source>
</evidence>
<dbReference type="InterPro" id="IPR050429">
    <property type="entry name" value="PTS_Glucose_EIICBA"/>
</dbReference>
<dbReference type="NCBIfam" id="TIGR00826">
    <property type="entry name" value="EIIB_glc"/>
    <property type="match status" value="1"/>
</dbReference>
<keyword evidence="12 15" id="KW-0472">Membrane</keyword>
<dbReference type="SUPFAM" id="SSF53697">
    <property type="entry name" value="SIS domain"/>
    <property type="match status" value="1"/>
</dbReference>
<protein>
    <submittedName>
        <fullName evidence="20">SIS domain-containing protein</fullName>
    </submittedName>
</protein>
<evidence type="ECO:0000256" key="6">
    <source>
        <dbReference type="ARBA" id="ARBA00022683"/>
    </source>
</evidence>
<feature type="domain" description="PTS EIIC type-1" evidence="18">
    <location>
        <begin position="1"/>
        <end position="402"/>
    </location>
</feature>
<dbReference type="CDD" id="cd00212">
    <property type="entry name" value="PTS_IIB_glc"/>
    <property type="match status" value="1"/>
</dbReference>
<keyword evidence="4" id="KW-0762">Sugar transport</keyword>
<dbReference type="InterPro" id="IPR001996">
    <property type="entry name" value="PTS_IIB_1"/>
</dbReference>
<dbReference type="Proteomes" id="UP000469870">
    <property type="component" value="Unassembled WGS sequence"/>
</dbReference>
<dbReference type="GO" id="GO:0003700">
    <property type="term" value="F:DNA-binding transcription factor activity"/>
    <property type="evidence" value="ECO:0007669"/>
    <property type="project" value="InterPro"/>
</dbReference>
<evidence type="ECO:0000256" key="4">
    <source>
        <dbReference type="ARBA" id="ARBA00022597"/>
    </source>
</evidence>
<keyword evidence="6" id="KW-0598">Phosphotransferase system</keyword>
<dbReference type="InterPro" id="IPR013013">
    <property type="entry name" value="PTS_EIIC_1"/>
</dbReference>
<evidence type="ECO:0000256" key="12">
    <source>
        <dbReference type="ARBA" id="ARBA00023136"/>
    </source>
</evidence>
<evidence type="ECO:0000256" key="14">
    <source>
        <dbReference type="PROSITE-ProRule" id="PRU00421"/>
    </source>
</evidence>
<feature type="transmembrane region" description="Helical" evidence="15">
    <location>
        <begin position="368"/>
        <end position="386"/>
    </location>
</feature>
<dbReference type="InterPro" id="IPR035472">
    <property type="entry name" value="RpiR-like_SIS"/>
</dbReference>
<dbReference type="Gene3D" id="3.30.1360.60">
    <property type="entry name" value="Glucose permease domain IIB"/>
    <property type="match status" value="1"/>
</dbReference>
<evidence type="ECO:0000259" key="16">
    <source>
        <dbReference type="PROSITE" id="PS51071"/>
    </source>
</evidence>
<dbReference type="SUPFAM" id="SSF55604">
    <property type="entry name" value="Glucose permease domain IIB"/>
    <property type="match status" value="1"/>
</dbReference>
<evidence type="ECO:0000256" key="11">
    <source>
        <dbReference type="ARBA" id="ARBA00023125"/>
    </source>
</evidence>
<feature type="active site" description="Phosphocysteine intermediate; for EIIB activity" evidence="14">
    <location>
        <position position="441"/>
    </location>
</feature>
<evidence type="ECO:0000256" key="15">
    <source>
        <dbReference type="SAM" id="Phobius"/>
    </source>
</evidence>
<dbReference type="Pfam" id="PF00367">
    <property type="entry name" value="PTS_EIIB"/>
    <property type="match status" value="1"/>
</dbReference>
<dbReference type="GO" id="GO:0016301">
    <property type="term" value="F:kinase activity"/>
    <property type="evidence" value="ECO:0007669"/>
    <property type="project" value="UniProtKB-KW"/>
</dbReference>
<keyword evidence="7 15" id="KW-0812">Transmembrane</keyword>
<keyword evidence="8" id="KW-0418">Kinase</keyword>
<keyword evidence="11" id="KW-0238">DNA-binding</keyword>
<sequence length="498" mass="55001">MTKDFSSKSVSTELHVSEATLTRFAQKCDYSGYREFVYAYSNNHGVNYSSQHNKNIQRVLYDYNQILDKTYSLIDIDQIERFVQRITAAKRIYIYGKGSSSIAATEIKYRFMRMGISIEAITDDDLMLINHVVLDEDCVVIGFSISGQSSAVTNALRQASELGIYSVLFTTQTNSAQNEFANEIFSVASLQNLSYGNRISPQFPLLVLLDIIFDPLFWYTSLGGVEVVAGEAISGAQNIYFAQLADPNHTGLFTYGTRFFAGRFATMMFGLPAATLGMYHAIPKANRAENGGFFLSSALTSFLTGITEPIEFSFLFAAPWLYVVHAFLDGVSFFVADLLQIRIGNTFSGGLIDFLLFGPFQGNAQTNWILVIPMGIVWGFVYYFVFRTLVKRFNVAVPGMEVNIGETPKQNADKGGSLHEQALVIIEALGTEANIEDVTACATRLRVAVSDVNQVDKEVLKGLGATAVLEVQNGIQAIYGGKSNLYSQEINEILGTED</sequence>
<dbReference type="Gene3D" id="3.40.50.10490">
    <property type="entry name" value="Glucose-6-phosphate isomerase like protein, domain 1"/>
    <property type="match status" value="1"/>
</dbReference>
<dbReference type="InterPro" id="IPR036388">
    <property type="entry name" value="WH-like_DNA-bd_sf"/>
</dbReference>
<dbReference type="GO" id="GO:0008982">
    <property type="term" value="F:protein-N(PI)-phosphohistidine-sugar phosphotransferase activity"/>
    <property type="evidence" value="ECO:0007669"/>
    <property type="project" value="InterPro"/>
</dbReference>
<dbReference type="InterPro" id="IPR000281">
    <property type="entry name" value="HTH_RpiR"/>
</dbReference>
<evidence type="ECO:0000256" key="8">
    <source>
        <dbReference type="ARBA" id="ARBA00022777"/>
    </source>
</evidence>
<evidence type="ECO:0000256" key="1">
    <source>
        <dbReference type="ARBA" id="ARBA00004651"/>
    </source>
</evidence>
<organism evidence="20 21">
    <name type="scientific">Fundicoccus ignavus</name>
    <dbReference type="NCBI Taxonomy" id="2664442"/>
    <lineage>
        <taxon>Bacteria</taxon>
        <taxon>Bacillati</taxon>
        <taxon>Bacillota</taxon>
        <taxon>Bacilli</taxon>
        <taxon>Lactobacillales</taxon>
        <taxon>Aerococcaceae</taxon>
        <taxon>Fundicoccus</taxon>
    </lineage>
</organism>
<dbReference type="EMBL" id="WJQR01000005">
    <property type="protein sequence ID" value="MRI81611.1"/>
    <property type="molecule type" value="Genomic_DNA"/>
</dbReference>
<comment type="subcellular location">
    <subcellularLocation>
        <location evidence="1">Cell membrane</location>
        <topology evidence="1">Multi-pass membrane protein</topology>
    </subcellularLocation>
</comment>
<evidence type="ECO:0000256" key="3">
    <source>
        <dbReference type="ARBA" id="ARBA00022475"/>
    </source>
</evidence>
<evidence type="ECO:0000259" key="19">
    <source>
        <dbReference type="PROSITE" id="PS51464"/>
    </source>
</evidence>
<dbReference type="InterPro" id="IPR003352">
    <property type="entry name" value="PTS_EIIC"/>
</dbReference>
<evidence type="ECO:0000256" key="13">
    <source>
        <dbReference type="ARBA" id="ARBA00023163"/>
    </source>
</evidence>
<name>A0A844C244_9LACT</name>
<dbReference type="InterPro" id="IPR046348">
    <property type="entry name" value="SIS_dom_sf"/>
</dbReference>
<dbReference type="Gene3D" id="1.10.10.10">
    <property type="entry name" value="Winged helix-like DNA-binding domain superfamily/Winged helix DNA-binding domain"/>
    <property type="match status" value="1"/>
</dbReference>
<dbReference type="GO" id="GO:0097367">
    <property type="term" value="F:carbohydrate derivative binding"/>
    <property type="evidence" value="ECO:0007669"/>
    <property type="project" value="InterPro"/>
</dbReference>
<dbReference type="PROSITE" id="PS51098">
    <property type="entry name" value="PTS_EIIB_TYPE_1"/>
    <property type="match status" value="1"/>
</dbReference>
<dbReference type="PANTHER" id="PTHR30009:SF24">
    <property type="entry name" value="PTS SYSTEM, IIBC COMPONENT"/>
    <property type="match status" value="1"/>
</dbReference>
<gene>
    <name evidence="20" type="ORF">GIY11_06225</name>
</gene>
<reference evidence="20 21" key="1">
    <citation type="submission" date="2019-11" db="EMBL/GenBank/DDBJ databases">
        <title>Characterisation of Fundicoccus ignavus gen. nov. sp. nov., a novel genus of the family Aerococcaceae isolated from bulk tank milk.</title>
        <authorList>
            <person name="Siebert A."/>
            <person name="Huptas C."/>
            <person name="Wenning M."/>
            <person name="Scherer S."/>
            <person name="Doll E.V."/>
        </authorList>
    </citation>
    <scope>NUCLEOTIDE SEQUENCE [LARGE SCALE GENOMIC DNA]</scope>
    <source>
        <strain evidence="20 21">DSM 109653</strain>
    </source>
</reference>
<dbReference type="PROSITE" id="PS01035">
    <property type="entry name" value="PTS_EIIB_TYPE_1_CYS"/>
    <property type="match status" value="1"/>
</dbReference>
<accession>A0A844C244</accession>
<evidence type="ECO:0000313" key="20">
    <source>
        <dbReference type="EMBL" id="MRI81611.1"/>
    </source>
</evidence>
<comment type="caution">
    <text evidence="20">The sequence shown here is derived from an EMBL/GenBank/DDBJ whole genome shotgun (WGS) entry which is preliminary data.</text>
</comment>
<evidence type="ECO:0000256" key="10">
    <source>
        <dbReference type="ARBA" id="ARBA00023015"/>
    </source>
</evidence>
<dbReference type="CDD" id="cd05013">
    <property type="entry name" value="SIS_RpiR"/>
    <property type="match status" value="1"/>
</dbReference>
<proteinExistence type="predicted"/>
<dbReference type="GO" id="GO:0009401">
    <property type="term" value="P:phosphoenolpyruvate-dependent sugar phosphotransferase system"/>
    <property type="evidence" value="ECO:0007669"/>
    <property type="project" value="UniProtKB-KW"/>
</dbReference>
<dbReference type="PANTHER" id="PTHR30009">
    <property type="entry name" value="CYTOCHROME C-TYPE SYNTHESIS PROTEIN AND PTS TRANSMEMBRANE COMPONENT"/>
    <property type="match status" value="1"/>
</dbReference>
<evidence type="ECO:0000256" key="7">
    <source>
        <dbReference type="ARBA" id="ARBA00022692"/>
    </source>
</evidence>
<evidence type="ECO:0000256" key="5">
    <source>
        <dbReference type="ARBA" id="ARBA00022679"/>
    </source>
</evidence>
<feature type="domain" description="SIS" evidence="19">
    <location>
        <begin position="82"/>
        <end position="222"/>
    </location>
</feature>
<feature type="transmembrane region" description="Helical" evidence="15">
    <location>
        <begin position="313"/>
        <end position="336"/>
    </location>
</feature>
<keyword evidence="13" id="KW-0804">Transcription</keyword>
<feature type="domain" description="HTH rpiR-type" evidence="16">
    <location>
        <begin position="1"/>
        <end position="47"/>
    </location>
</feature>
<dbReference type="Pfam" id="PF01380">
    <property type="entry name" value="SIS"/>
    <property type="match status" value="1"/>
</dbReference>
<feature type="domain" description="PTS EIIB type-1" evidence="17">
    <location>
        <begin position="419"/>
        <end position="498"/>
    </location>
</feature>
<keyword evidence="9 15" id="KW-1133">Transmembrane helix</keyword>
<evidence type="ECO:0000313" key="21">
    <source>
        <dbReference type="Proteomes" id="UP000469870"/>
    </source>
</evidence>
<dbReference type="GO" id="GO:0005886">
    <property type="term" value="C:plasma membrane"/>
    <property type="evidence" value="ECO:0007669"/>
    <property type="project" value="UniProtKB-SubCell"/>
</dbReference>
<dbReference type="Pfam" id="PF02378">
    <property type="entry name" value="PTS_EIIC"/>
    <property type="match status" value="1"/>
</dbReference>
<evidence type="ECO:0000256" key="2">
    <source>
        <dbReference type="ARBA" id="ARBA00022448"/>
    </source>
</evidence>
<dbReference type="PROSITE" id="PS51103">
    <property type="entry name" value="PTS_EIIC_TYPE_1"/>
    <property type="match status" value="1"/>
</dbReference>
<dbReference type="InterPro" id="IPR009057">
    <property type="entry name" value="Homeodomain-like_sf"/>
</dbReference>
<dbReference type="GO" id="GO:1901135">
    <property type="term" value="P:carbohydrate derivative metabolic process"/>
    <property type="evidence" value="ECO:0007669"/>
    <property type="project" value="InterPro"/>
</dbReference>
<evidence type="ECO:0000256" key="9">
    <source>
        <dbReference type="ARBA" id="ARBA00022989"/>
    </source>
</evidence>
<keyword evidence="3" id="KW-1003">Cell membrane</keyword>
<dbReference type="GO" id="GO:0003677">
    <property type="term" value="F:DNA binding"/>
    <property type="evidence" value="ECO:0007669"/>
    <property type="project" value="UniProtKB-KW"/>
</dbReference>
<dbReference type="InterPro" id="IPR001347">
    <property type="entry name" value="SIS_dom"/>
</dbReference>
<keyword evidence="5" id="KW-0808">Transferase</keyword>
<keyword evidence="2" id="KW-0813">Transport</keyword>
<dbReference type="GO" id="GO:0090563">
    <property type="term" value="F:protein-phosphocysteine-sugar phosphotransferase activity"/>
    <property type="evidence" value="ECO:0007669"/>
    <property type="project" value="TreeGrafter"/>
</dbReference>
<dbReference type="PROSITE" id="PS51071">
    <property type="entry name" value="HTH_RPIR"/>
    <property type="match status" value="1"/>
</dbReference>
<dbReference type="InterPro" id="IPR036878">
    <property type="entry name" value="Glu_permease_IIB"/>
</dbReference>
<dbReference type="AlphaFoldDB" id="A0A844C244"/>
<keyword evidence="10" id="KW-0805">Transcription regulation</keyword>
<dbReference type="InterPro" id="IPR018113">
    <property type="entry name" value="PTrfase_EIIB_Cys"/>
</dbReference>
<dbReference type="Pfam" id="PF01418">
    <property type="entry name" value="HTH_6"/>
    <property type="match status" value="1"/>
</dbReference>
<dbReference type="SUPFAM" id="SSF46689">
    <property type="entry name" value="Homeodomain-like"/>
    <property type="match status" value="1"/>
</dbReference>
<evidence type="ECO:0000259" key="17">
    <source>
        <dbReference type="PROSITE" id="PS51098"/>
    </source>
</evidence>
<dbReference type="PROSITE" id="PS51464">
    <property type="entry name" value="SIS"/>
    <property type="match status" value="1"/>
</dbReference>
<feature type="transmembrane region" description="Helical" evidence="15">
    <location>
        <begin position="260"/>
        <end position="279"/>
    </location>
</feature>